<evidence type="ECO:0000256" key="7">
    <source>
        <dbReference type="SAM" id="MobiDB-lite"/>
    </source>
</evidence>
<dbReference type="VEuPathDB" id="VectorBase:LOC119167579"/>
<dbReference type="PROSITE" id="PS00280">
    <property type="entry name" value="BPTI_KUNITZ_1"/>
    <property type="match status" value="2"/>
</dbReference>
<accession>A0A9J6E0E3</accession>
<feature type="region of interest" description="Disordered" evidence="7">
    <location>
        <begin position="1"/>
        <end position="20"/>
    </location>
</feature>
<evidence type="ECO:0000256" key="6">
    <source>
        <dbReference type="ARBA" id="ARBA00023157"/>
    </source>
</evidence>
<keyword evidence="10" id="KW-1185">Reference proteome</keyword>
<dbReference type="PROSITE" id="PS50279">
    <property type="entry name" value="BPTI_KUNITZ_2"/>
    <property type="match status" value="2"/>
</dbReference>
<dbReference type="Proteomes" id="UP000821866">
    <property type="component" value="Chromosome 4"/>
</dbReference>
<evidence type="ECO:0000256" key="5">
    <source>
        <dbReference type="ARBA" id="ARBA00022900"/>
    </source>
</evidence>
<evidence type="ECO:0000313" key="9">
    <source>
        <dbReference type="EMBL" id="KAH8027472.1"/>
    </source>
</evidence>
<feature type="domain" description="BPTI/Kunitz inhibitor" evidence="8">
    <location>
        <begin position="82"/>
        <end position="132"/>
    </location>
</feature>
<comment type="subcellular location">
    <subcellularLocation>
        <location evidence="1">Secreted</location>
    </subcellularLocation>
</comment>
<proteinExistence type="predicted"/>
<dbReference type="PRINTS" id="PR00759">
    <property type="entry name" value="BASICPTASE"/>
</dbReference>
<protein>
    <recommendedName>
        <fullName evidence="8">BPTI/Kunitz inhibitor domain-containing protein</fullName>
    </recommendedName>
</protein>
<dbReference type="FunFam" id="4.10.410.10:FF:000020">
    <property type="entry name" value="Collagen, type VI, alpha 3"/>
    <property type="match status" value="1"/>
</dbReference>
<keyword evidence="6" id="KW-1015">Disulfide bond</keyword>
<dbReference type="EMBL" id="JABSTU010000006">
    <property type="protein sequence ID" value="KAH8027472.1"/>
    <property type="molecule type" value="Genomic_DNA"/>
</dbReference>
<dbReference type="InterPro" id="IPR002223">
    <property type="entry name" value="Kunitz_BPTI"/>
</dbReference>
<reference evidence="9" key="2">
    <citation type="submission" date="2021-09" db="EMBL/GenBank/DDBJ databases">
        <authorList>
            <person name="Jia N."/>
            <person name="Wang J."/>
            <person name="Shi W."/>
            <person name="Du L."/>
            <person name="Sun Y."/>
            <person name="Zhan W."/>
            <person name="Jiang J."/>
            <person name="Wang Q."/>
            <person name="Zhang B."/>
            <person name="Ji P."/>
            <person name="Sakyi L.B."/>
            <person name="Cui X."/>
            <person name="Yuan T."/>
            <person name="Jiang B."/>
            <person name="Yang W."/>
            <person name="Lam T.T.-Y."/>
            <person name="Chang Q."/>
            <person name="Ding S."/>
            <person name="Wang X."/>
            <person name="Zhu J."/>
            <person name="Ruan X."/>
            <person name="Zhao L."/>
            <person name="Wei J."/>
            <person name="Que T."/>
            <person name="Du C."/>
            <person name="Cheng J."/>
            <person name="Dai P."/>
            <person name="Han X."/>
            <person name="Huang E."/>
            <person name="Gao Y."/>
            <person name="Liu J."/>
            <person name="Shao H."/>
            <person name="Ye R."/>
            <person name="Li L."/>
            <person name="Wei W."/>
            <person name="Wang X."/>
            <person name="Wang C."/>
            <person name="Huo Q."/>
            <person name="Li W."/>
            <person name="Guo W."/>
            <person name="Chen H."/>
            <person name="Chen S."/>
            <person name="Zhou L."/>
            <person name="Zhou L."/>
            <person name="Ni X."/>
            <person name="Tian J."/>
            <person name="Zhou Y."/>
            <person name="Sheng Y."/>
            <person name="Liu T."/>
            <person name="Pan Y."/>
            <person name="Xia L."/>
            <person name="Li J."/>
            <person name="Zhao F."/>
            <person name="Cao W."/>
        </authorList>
    </citation>
    <scope>NUCLEOTIDE SEQUENCE</scope>
    <source>
        <strain evidence="9">Rmic-2018</strain>
        <tissue evidence="9">Larvae</tissue>
    </source>
</reference>
<evidence type="ECO:0000256" key="2">
    <source>
        <dbReference type="ARBA" id="ARBA00022525"/>
    </source>
</evidence>
<dbReference type="InterPro" id="IPR020901">
    <property type="entry name" value="Prtase_inh_Kunz-CS"/>
</dbReference>
<comment type="caution">
    <text evidence="9">The sequence shown here is derived from an EMBL/GenBank/DDBJ whole genome shotgun (WGS) entry which is preliminary data.</text>
</comment>
<organism evidence="9 10">
    <name type="scientific">Rhipicephalus microplus</name>
    <name type="common">Cattle tick</name>
    <name type="synonym">Boophilus microplus</name>
    <dbReference type="NCBI Taxonomy" id="6941"/>
    <lineage>
        <taxon>Eukaryota</taxon>
        <taxon>Metazoa</taxon>
        <taxon>Ecdysozoa</taxon>
        <taxon>Arthropoda</taxon>
        <taxon>Chelicerata</taxon>
        <taxon>Arachnida</taxon>
        <taxon>Acari</taxon>
        <taxon>Parasitiformes</taxon>
        <taxon>Ixodida</taxon>
        <taxon>Ixodoidea</taxon>
        <taxon>Ixodidae</taxon>
        <taxon>Rhipicephalinae</taxon>
        <taxon>Rhipicephalus</taxon>
        <taxon>Boophilus</taxon>
    </lineage>
</organism>
<dbReference type="SMART" id="SM00131">
    <property type="entry name" value="KU"/>
    <property type="match status" value="2"/>
</dbReference>
<dbReference type="InterPro" id="IPR050098">
    <property type="entry name" value="TFPI/VKTCI-like"/>
</dbReference>
<evidence type="ECO:0000313" key="10">
    <source>
        <dbReference type="Proteomes" id="UP000821866"/>
    </source>
</evidence>
<dbReference type="InterPro" id="IPR036880">
    <property type="entry name" value="Kunitz_BPTI_sf"/>
</dbReference>
<dbReference type="CDD" id="cd00109">
    <property type="entry name" value="Kunitz-type"/>
    <property type="match status" value="1"/>
</dbReference>
<evidence type="ECO:0000256" key="4">
    <source>
        <dbReference type="ARBA" id="ARBA00022737"/>
    </source>
</evidence>
<feature type="compositionally biased region" description="Polar residues" evidence="7">
    <location>
        <begin position="1"/>
        <end position="14"/>
    </location>
</feature>
<dbReference type="Gene3D" id="4.10.410.10">
    <property type="entry name" value="Pancreatic trypsin inhibitor Kunitz domain"/>
    <property type="match status" value="2"/>
</dbReference>
<dbReference type="GO" id="GO:0005615">
    <property type="term" value="C:extracellular space"/>
    <property type="evidence" value="ECO:0007669"/>
    <property type="project" value="TreeGrafter"/>
</dbReference>
<keyword evidence="4" id="KW-0677">Repeat</keyword>
<evidence type="ECO:0000259" key="8">
    <source>
        <dbReference type="PROSITE" id="PS50279"/>
    </source>
</evidence>
<dbReference type="AlphaFoldDB" id="A0A9J6E0E3"/>
<keyword evidence="2" id="KW-0964">Secreted</keyword>
<evidence type="ECO:0000256" key="3">
    <source>
        <dbReference type="ARBA" id="ARBA00022690"/>
    </source>
</evidence>
<keyword evidence="5" id="KW-0722">Serine protease inhibitor</keyword>
<name>A0A9J6E0E3_RHIMP</name>
<dbReference type="PANTHER" id="PTHR10083:SF374">
    <property type="entry name" value="BPTI_KUNITZ INHIBITOR DOMAIN-CONTAINING PROTEIN"/>
    <property type="match status" value="1"/>
</dbReference>
<dbReference type="PANTHER" id="PTHR10083">
    <property type="entry name" value="KUNITZ-TYPE PROTEASE INHIBITOR-RELATED"/>
    <property type="match status" value="1"/>
</dbReference>
<dbReference type="FunFam" id="4.10.410.10:FF:000011">
    <property type="entry name" value="Tissue factor pathway inhibitor"/>
    <property type="match status" value="1"/>
</dbReference>
<keyword evidence="3" id="KW-0646">Protease inhibitor</keyword>
<sequence length="133" mass="14938">MQPSQSRFDPTTSAKDFEPQCDQGPDVGLCKGFFPMWWFNTKTGKCEEFVYGGCGGNGNRYETREECEETCSSKTPTVAEVCRRPASSGPCLAYLPRFYYDPQRNSCRPFIYGGCKSNGNNFETLHACIEFCA</sequence>
<reference evidence="9" key="1">
    <citation type="journal article" date="2020" name="Cell">
        <title>Large-Scale Comparative Analyses of Tick Genomes Elucidate Their Genetic Diversity and Vector Capacities.</title>
        <authorList>
            <consortium name="Tick Genome and Microbiome Consortium (TIGMIC)"/>
            <person name="Jia N."/>
            <person name="Wang J."/>
            <person name="Shi W."/>
            <person name="Du L."/>
            <person name="Sun Y."/>
            <person name="Zhan W."/>
            <person name="Jiang J.F."/>
            <person name="Wang Q."/>
            <person name="Zhang B."/>
            <person name="Ji P."/>
            <person name="Bell-Sakyi L."/>
            <person name="Cui X.M."/>
            <person name="Yuan T.T."/>
            <person name="Jiang B.G."/>
            <person name="Yang W.F."/>
            <person name="Lam T.T."/>
            <person name="Chang Q.C."/>
            <person name="Ding S.J."/>
            <person name="Wang X.J."/>
            <person name="Zhu J.G."/>
            <person name="Ruan X.D."/>
            <person name="Zhao L."/>
            <person name="Wei J.T."/>
            <person name="Ye R.Z."/>
            <person name="Que T.C."/>
            <person name="Du C.H."/>
            <person name="Zhou Y.H."/>
            <person name="Cheng J.X."/>
            <person name="Dai P.F."/>
            <person name="Guo W.B."/>
            <person name="Han X.H."/>
            <person name="Huang E.J."/>
            <person name="Li L.F."/>
            <person name="Wei W."/>
            <person name="Gao Y.C."/>
            <person name="Liu J.Z."/>
            <person name="Shao H.Z."/>
            <person name="Wang X."/>
            <person name="Wang C.C."/>
            <person name="Yang T.C."/>
            <person name="Huo Q.B."/>
            <person name="Li W."/>
            <person name="Chen H.Y."/>
            <person name="Chen S.E."/>
            <person name="Zhou L.G."/>
            <person name="Ni X.B."/>
            <person name="Tian J.H."/>
            <person name="Sheng Y."/>
            <person name="Liu T."/>
            <person name="Pan Y.S."/>
            <person name="Xia L.Y."/>
            <person name="Li J."/>
            <person name="Zhao F."/>
            <person name="Cao W.C."/>
        </authorList>
    </citation>
    <scope>NUCLEOTIDE SEQUENCE</scope>
    <source>
        <strain evidence="9">Rmic-2018</strain>
    </source>
</reference>
<evidence type="ECO:0000256" key="1">
    <source>
        <dbReference type="ARBA" id="ARBA00004613"/>
    </source>
</evidence>
<dbReference type="GO" id="GO:0004867">
    <property type="term" value="F:serine-type endopeptidase inhibitor activity"/>
    <property type="evidence" value="ECO:0007669"/>
    <property type="project" value="UniProtKB-KW"/>
</dbReference>
<feature type="domain" description="BPTI/Kunitz inhibitor" evidence="8">
    <location>
        <begin position="21"/>
        <end position="71"/>
    </location>
</feature>
<dbReference type="Pfam" id="PF00014">
    <property type="entry name" value="Kunitz_BPTI"/>
    <property type="match status" value="2"/>
</dbReference>
<dbReference type="SUPFAM" id="SSF57362">
    <property type="entry name" value="BPTI-like"/>
    <property type="match status" value="2"/>
</dbReference>
<gene>
    <name evidence="9" type="ORF">HPB51_006078</name>
</gene>